<keyword evidence="1" id="KW-0812">Transmembrane</keyword>
<evidence type="ECO:0000256" key="1">
    <source>
        <dbReference type="SAM" id="Phobius"/>
    </source>
</evidence>
<keyword evidence="1" id="KW-1133">Transmembrane helix</keyword>
<keyword evidence="1" id="KW-0472">Membrane</keyword>
<reference evidence="2 3" key="1">
    <citation type="submission" date="2019-10" db="EMBL/GenBank/DDBJ databases">
        <authorList>
            <person name="Karimi E."/>
        </authorList>
    </citation>
    <scope>NUCLEOTIDE SEQUENCE [LARGE SCALE GENOMIC DNA]</scope>
    <source>
        <strain evidence="2">Bacillus sp. 71</strain>
    </source>
</reference>
<evidence type="ECO:0000313" key="3">
    <source>
        <dbReference type="Proteomes" id="UP000437562"/>
    </source>
</evidence>
<accession>A0A653ZG20</accession>
<sequence>MFILYYIREYTALITYSHTVMIALYFRSKIRHNILDFYDGKFYN</sequence>
<gene>
    <name evidence="2" type="ORF">BACI71_40133</name>
</gene>
<organism evidence="2 3">
    <name type="scientific">Bacillus mycoides</name>
    <dbReference type="NCBI Taxonomy" id="1405"/>
    <lineage>
        <taxon>Bacteria</taxon>
        <taxon>Bacillati</taxon>
        <taxon>Bacillota</taxon>
        <taxon>Bacilli</taxon>
        <taxon>Bacillales</taxon>
        <taxon>Bacillaceae</taxon>
        <taxon>Bacillus</taxon>
        <taxon>Bacillus cereus group</taxon>
    </lineage>
</organism>
<dbReference type="EMBL" id="CABWMC010000029">
    <property type="protein sequence ID" value="VXC54028.1"/>
    <property type="molecule type" value="Genomic_DNA"/>
</dbReference>
<dbReference type="AlphaFoldDB" id="A0A653ZG20"/>
<feature type="transmembrane region" description="Helical" evidence="1">
    <location>
        <begin position="6"/>
        <end position="26"/>
    </location>
</feature>
<dbReference type="Proteomes" id="UP000437562">
    <property type="component" value="Unassembled WGS sequence"/>
</dbReference>
<name>A0A653ZG20_BACMY</name>
<protein>
    <submittedName>
        <fullName evidence="2">Uncharacterized protein</fullName>
    </submittedName>
</protein>
<proteinExistence type="predicted"/>
<evidence type="ECO:0000313" key="2">
    <source>
        <dbReference type="EMBL" id="VXC54028.1"/>
    </source>
</evidence>